<dbReference type="InterPro" id="IPR056077">
    <property type="entry name" value="DUF7660"/>
</dbReference>
<feature type="domain" description="DUF7660" evidence="1">
    <location>
        <begin position="14"/>
        <end position="81"/>
    </location>
</feature>
<dbReference type="Pfam" id="PF24693">
    <property type="entry name" value="DUF7660"/>
    <property type="match status" value="1"/>
</dbReference>
<protein>
    <recommendedName>
        <fullName evidence="1">DUF7660 domain-containing protein</fullName>
    </recommendedName>
</protein>
<keyword evidence="3" id="KW-1185">Reference proteome</keyword>
<evidence type="ECO:0000259" key="1">
    <source>
        <dbReference type="Pfam" id="PF24693"/>
    </source>
</evidence>
<proteinExistence type="predicted"/>
<name>A0ABX6MHX8_9BURK</name>
<dbReference type="Proteomes" id="UP000503117">
    <property type="component" value="Chromosome"/>
</dbReference>
<organism evidence="2 3">
    <name type="scientific">Duganella dendranthematis</name>
    <dbReference type="NCBI Taxonomy" id="2728021"/>
    <lineage>
        <taxon>Bacteria</taxon>
        <taxon>Pseudomonadati</taxon>
        <taxon>Pseudomonadota</taxon>
        <taxon>Betaproteobacteria</taxon>
        <taxon>Burkholderiales</taxon>
        <taxon>Oxalobacteraceae</taxon>
        <taxon>Telluria group</taxon>
        <taxon>Duganella</taxon>
    </lineage>
</organism>
<reference evidence="2 3" key="1">
    <citation type="submission" date="2020-04" db="EMBL/GenBank/DDBJ databases">
        <title>Genome sequencing of novel species.</title>
        <authorList>
            <person name="Heo J."/>
            <person name="Kim S.-J."/>
            <person name="Kim J.-S."/>
            <person name="Hong S.-B."/>
            <person name="Kwon S.-W."/>
        </authorList>
    </citation>
    <scope>NUCLEOTIDE SEQUENCE [LARGE SCALE GENOMIC DNA]</scope>
    <source>
        <strain evidence="2 3">AF9R3</strain>
    </source>
</reference>
<sequence length="81" mass="9308">MQLHDKLEAVIDEATFLDFVRALTADRLENSQEWENGTIEDFLEAASSWADDSEFCSRHGLSNASPWKKFAVFLYCGKIYE</sequence>
<evidence type="ECO:0000313" key="3">
    <source>
        <dbReference type="Proteomes" id="UP000503117"/>
    </source>
</evidence>
<evidence type="ECO:0000313" key="2">
    <source>
        <dbReference type="EMBL" id="QJD93921.1"/>
    </source>
</evidence>
<gene>
    <name evidence="2" type="ORF">HH213_00255</name>
</gene>
<accession>A0ABX6MHX8</accession>
<dbReference type="EMBL" id="CP051684">
    <property type="protein sequence ID" value="QJD93921.1"/>
    <property type="molecule type" value="Genomic_DNA"/>
</dbReference>